<dbReference type="AlphaFoldDB" id="A0A9P4IQ65"/>
<protein>
    <submittedName>
        <fullName evidence="2">Uncharacterized protein</fullName>
    </submittedName>
</protein>
<dbReference type="Proteomes" id="UP000799772">
    <property type="component" value="Unassembled WGS sequence"/>
</dbReference>
<accession>A0A9P4IQ65</accession>
<proteinExistence type="predicted"/>
<keyword evidence="3" id="KW-1185">Reference proteome</keyword>
<dbReference type="EMBL" id="ML978122">
    <property type="protein sequence ID" value="KAF2102512.1"/>
    <property type="molecule type" value="Genomic_DNA"/>
</dbReference>
<evidence type="ECO:0000313" key="3">
    <source>
        <dbReference type="Proteomes" id="UP000799772"/>
    </source>
</evidence>
<evidence type="ECO:0000313" key="2">
    <source>
        <dbReference type="EMBL" id="KAF2102512.1"/>
    </source>
</evidence>
<organism evidence="2 3">
    <name type="scientific">Rhizodiscina lignyota</name>
    <dbReference type="NCBI Taxonomy" id="1504668"/>
    <lineage>
        <taxon>Eukaryota</taxon>
        <taxon>Fungi</taxon>
        <taxon>Dikarya</taxon>
        <taxon>Ascomycota</taxon>
        <taxon>Pezizomycotina</taxon>
        <taxon>Dothideomycetes</taxon>
        <taxon>Pleosporomycetidae</taxon>
        <taxon>Aulographales</taxon>
        <taxon>Rhizodiscinaceae</taxon>
        <taxon>Rhizodiscina</taxon>
    </lineage>
</organism>
<gene>
    <name evidence="2" type="ORF">NA57DRAFT_52080</name>
</gene>
<comment type="caution">
    <text evidence="2">The sequence shown here is derived from an EMBL/GenBank/DDBJ whole genome shotgun (WGS) entry which is preliminary data.</text>
</comment>
<name>A0A9P4IQ65_9PEZI</name>
<reference evidence="2" key="1">
    <citation type="journal article" date="2020" name="Stud. Mycol.">
        <title>101 Dothideomycetes genomes: a test case for predicting lifestyles and emergence of pathogens.</title>
        <authorList>
            <person name="Haridas S."/>
            <person name="Albert R."/>
            <person name="Binder M."/>
            <person name="Bloem J."/>
            <person name="Labutti K."/>
            <person name="Salamov A."/>
            <person name="Andreopoulos B."/>
            <person name="Baker S."/>
            <person name="Barry K."/>
            <person name="Bills G."/>
            <person name="Bluhm B."/>
            <person name="Cannon C."/>
            <person name="Castanera R."/>
            <person name="Culley D."/>
            <person name="Daum C."/>
            <person name="Ezra D."/>
            <person name="Gonzalez J."/>
            <person name="Henrissat B."/>
            <person name="Kuo A."/>
            <person name="Liang C."/>
            <person name="Lipzen A."/>
            <person name="Lutzoni F."/>
            <person name="Magnuson J."/>
            <person name="Mondo S."/>
            <person name="Nolan M."/>
            <person name="Ohm R."/>
            <person name="Pangilinan J."/>
            <person name="Park H.-J."/>
            <person name="Ramirez L."/>
            <person name="Alfaro M."/>
            <person name="Sun H."/>
            <person name="Tritt A."/>
            <person name="Yoshinaga Y."/>
            <person name="Zwiers L.-H."/>
            <person name="Turgeon B."/>
            <person name="Goodwin S."/>
            <person name="Spatafora J."/>
            <person name="Crous P."/>
            <person name="Grigoriev I."/>
        </authorList>
    </citation>
    <scope>NUCLEOTIDE SEQUENCE</scope>
    <source>
        <strain evidence="2">CBS 133067</strain>
    </source>
</reference>
<sequence length="193" mass="22555">MCKQAVYIHRCCHIEVAGQDGLDRCTESVEEGVRCNQSTRGWLQFKLTEGLIYCDNCCAAADAENEPGPLWKQELLVDRMDCAVREGTNEAQTEICRWTSAHRSMICRERRHLLEAFDRAKVWEEKGIDENGDDCGVQTLWWGWWGKDWFRDVAFRAGVEVFESTRHVREEEERNQPQQQGPWRSSYGFEEED</sequence>
<evidence type="ECO:0000256" key="1">
    <source>
        <dbReference type="SAM" id="MobiDB-lite"/>
    </source>
</evidence>
<feature type="region of interest" description="Disordered" evidence="1">
    <location>
        <begin position="167"/>
        <end position="193"/>
    </location>
</feature>